<evidence type="ECO:0000313" key="7">
    <source>
        <dbReference type="EMBL" id="SVB99953.1"/>
    </source>
</evidence>
<gene>
    <name evidence="7" type="ORF">METZ01_LOCUS252807</name>
</gene>
<sequence length="226" mass="24842">VAEITEAEIKDLARKLVEDVPPDKVDQFEFRGAQFDRGLAYVQFPEGLGGLGLESRKLQTVVDAELRGAGVPYHDLAINPIGIGMGAPVVLTYASDEQKERLLRPMFTGEEIWCQLFSEPGAGSDVAGLSSRAVLDGDEWIVNGQKVWTTLAHVSKWGMLVARTDPDQPKHKGMTYFLLDMESPGVEVRPLHQITGEAEFNEVFFNDVRIPKDRVFGDVGAGWSAA</sequence>
<keyword evidence="2" id="KW-0285">Flavoprotein</keyword>
<evidence type="ECO:0000259" key="6">
    <source>
        <dbReference type="Pfam" id="PF02771"/>
    </source>
</evidence>
<organism evidence="7">
    <name type="scientific">marine metagenome</name>
    <dbReference type="NCBI Taxonomy" id="408172"/>
    <lineage>
        <taxon>unclassified sequences</taxon>
        <taxon>metagenomes</taxon>
        <taxon>ecological metagenomes</taxon>
    </lineage>
</organism>
<dbReference type="PANTHER" id="PTHR43292:SF4">
    <property type="entry name" value="ACYL-COA DEHYDROGENASE FADE34"/>
    <property type="match status" value="1"/>
</dbReference>
<keyword evidence="3" id="KW-0274">FAD</keyword>
<evidence type="ECO:0000259" key="5">
    <source>
        <dbReference type="Pfam" id="PF02770"/>
    </source>
</evidence>
<dbReference type="InterPro" id="IPR052161">
    <property type="entry name" value="Mycobact_Acyl-CoA_DH"/>
</dbReference>
<evidence type="ECO:0008006" key="8">
    <source>
        <dbReference type="Google" id="ProtNLM"/>
    </source>
</evidence>
<name>A0A382IM46_9ZZZZ</name>
<keyword evidence="4" id="KW-0560">Oxidoreductase</keyword>
<dbReference type="GO" id="GO:0016627">
    <property type="term" value="F:oxidoreductase activity, acting on the CH-CH group of donors"/>
    <property type="evidence" value="ECO:0007669"/>
    <property type="project" value="InterPro"/>
</dbReference>
<dbReference type="SUPFAM" id="SSF56645">
    <property type="entry name" value="Acyl-CoA dehydrogenase NM domain-like"/>
    <property type="match status" value="1"/>
</dbReference>
<evidence type="ECO:0000256" key="2">
    <source>
        <dbReference type="ARBA" id="ARBA00022630"/>
    </source>
</evidence>
<comment type="cofactor">
    <cofactor evidence="1">
        <name>FAD</name>
        <dbReference type="ChEBI" id="CHEBI:57692"/>
    </cofactor>
</comment>
<dbReference type="Gene3D" id="1.10.540.10">
    <property type="entry name" value="Acyl-CoA dehydrogenase/oxidase, N-terminal domain"/>
    <property type="match status" value="1"/>
</dbReference>
<evidence type="ECO:0000256" key="1">
    <source>
        <dbReference type="ARBA" id="ARBA00001974"/>
    </source>
</evidence>
<dbReference type="InterPro" id="IPR006091">
    <property type="entry name" value="Acyl-CoA_Oxase/DH_mid-dom"/>
</dbReference>
<accession>A0A382IM46</accession>
<proteinExistence type="predicted"/>
<dbReference type="EMBL" id="UINC01067864">
    <property type="protein sequence ID" value="SVB99953.1"/>
    <property type="molecule type" value="Genomic_DNA"/>
</dbReference>
<dbReference type="AlphaFoldDB" id="A0A382IM46"/>
<dbReference type="InterPro" id="IPR013786">
    <property type="entry name" value="AcylCoA_DH/ox_N"/>
</dbReference>
<dbReference type="InterPro" id="IPR037069">
    <property type="entry name" value="AcylCoA_DH/ox_N_sf"/>
</dbReference>
<feature type="domain" description="Acyl-CoA oxidase/dehydrogenase middle" evidence="5">
    <location>
        <begin position="114"/>
        <end position="208"/>
    </location>
</feature>
<evidence type="ECO:0000256" key="3">
    <source>
        <dbReference type="ARBA" id="ARBA00022827"/>
    </source>
</evidence>
<dbReference type="Pfam" id="PF02770">
    <property type="entry name" value="Acyl-CoA_dh_M"/>
    <property type="match status" value="1"/>
</dbReference>
<dbReference type="InterPro" id="IPR009100">
    <property type="entry name" value="AcylCoA_DH/oxidase_NM_dom_sf"/>
</dbReference>
<dbReference type="GO" id="GO:0050660">
    <property type="term" value="F:flavin adenine dinucleotide binding"/>
    <property type="evidence" value="ECO:0007669"/>
    <property type="project" value="InterPro"/>
</dbReference>
<protein>
    <recommendedName>
        <fullName evidence="8">Acyl-CoA oxidase/dehydrogenase middle domain-containing protein</fullName>
    </recommendedName>
</protein>
<dbReference type="InterPro" id="IPR046373">
    <property type="entry name" value="Acyl-CoA_Oxase/DH_mid-dom_sf"/>
</dbReference>
<feature type="domain" description="Acyl-CoA dehydrogenase/oxidase N-terminal" evidence="6">
    <location>
        <begin position="4"/>
        <end position="110"/>
    </location>
</feature>
<dbReference type="PANTHER" id="PTHR43292">
    <property type="entry name" value="ACYL-COA DEHYDROGENASE"/>
    <property type="match status" value="1"/>
</dbReference>
<dbReference type="GO" id="GO:0005886">
    <property type="term" value="C:plasma membrane"/>
    <property type="evidence" value="ECO:0007669"/>
    <property type="project" value="TreeGrafter"/>
</dbReference>
<dbReference type="Gene3D" id="2.40.110.10">
    <property type="entry name" value="Butyryl-CoA Dehydrogenase, subunit A, domain 2"/>
    <property type="match status" value="1"/>
</dbReference>
<evidence type="ECO:0000256" key="4">
    <source>
        <dbReference type="ARBA" id="ARBA00023002"/>
    </source>
</evidence>
<dbReference type="FunFam" id="2.40.110.10:FF:000011">
    <property type="entry name" value="Acyl-CoA dehydrogenase FadE34"/>
    <property type="match status" value="1"/>
</dbReference>
<feature type="non-terminal residue" evidence="7">
    <location>
        <position position="226"/>
    </location>
</feature>
<feature type="non-terminal residue" evidence="7">
    <location>
        <position position="1"/>
    </location>
</feature>
<reference evidence="7" key="1">
    <citation type="submission" date="2018-05" db="EMBL/GenBank/DDBJ databases">
        <authorList>
            <person name="Lanie J.A."/>
            <person name="Ng W.-L."/>
            <person name="Kazmierczak K.M."/>
            <person name="Andrzejewski T.M."/>
            <person name="Davidsen T.M."/>
            <person name="Wayne K.J."/>
            <person name="Tettelin H."/>
            <person name="Glass J.I."/>
            <person name="Rusch D."/>
            <person name="Podicherti R."/>
            <person name="Tsui H.-C.T."/>
            <person name="Winkler M.E."/>
        </authorList>
    </citation>
    <scope>NUCLEOTIDE SEQUENCE</scope>
</reference>
<dbReference type="Pfam" id="PF02771">
    <property type="entry name" value="Acyl-CoA_dh_N"/>
    <property type="match status" value="1"/>
</dbReference>